<dbReference type="PROSITE" id="PS52004">
    <property type="entry name" value="KS3_2"/>
    <property type="match status" value="1"/>
</dbReference>
<dbReference type="PROSITE" id="PS00012">
    <property type="entry name" value="PHOSPHOPANTETHEINE"/>
    <property type="match status" value="1"/>
</dbReference>
<dbReference type="Gene3D" id="3.40.366.10">
    <property type="entry name" value="Malonyl-Coenzyme A Acyl Carrier Protein, domain 2"/>
    <property type="match status" value="1"/>
</dbReference>
<dbReference type="InterPro" id="IPR016036">
    <property type="entry name" value="Malonyl_transacylase_ACP-bd"/>
</dbReference>
<dbReference type="SMART" id="SM01294">
    <property type="entry name" value="PKS_PP_betabranch"/>
    <property type="match status" value="1"/>
</dbReference>
<comment type="caution">
    <text evidence="13">The sequence shown here is derived from an EMBL/GenBank/DDBJ whole genome shotgun (WGS) entry which is preliminary data.</text>
</comment>
<evidence type="ECO:0000256" key="3">
    <source>
        <dbReference type="ARBA" id="ARBA00022450"/>
    </source>
</evidence>
<dbReference type="Gene3D" id="1.10.1200.10">
    <property type="entry name" value="ACP-like"/>
    <property type="match status" value="1"/>
</dbReference>
<dbReference type="InterPro" id="IPR013968">
    <property type="entry name" value="PKS_KR"/>
</dbReference>
<dbReference type="SMART" id="SM00827">
    <property type="entry name" value="PKS_AT"/>
    <property type="match status" value="1"/>
</dbReference>
<name>A0ABP6FZX1_9ACTN</name>
<dbReference type="Pfam" id="PF00550">
    <property type="entry name" value="PP-binding"/>
    <property type="match status" value="1"/>
</dbReference>
<keyword evidence="4" id="KW-0597">Phosphoprotein</keyword>
<keyword evidence="3" id="KW-0596">Phosphopantetheine</keyword>
<dbReference type="InterPro" id="IPR014030">
    <property type="entry name" value="Ketoacyl_synth_N"/>
</dbReference>
<dbReference type="EMBL" id="BAAASL010000002">
    <property type="protein sequence ID" value="GAA2709623.1"/>
    <property type="molecule type" value="Genomic_DNA"/>
</dbReference>
<dbReference type="InterPro" id="IPR036291">
    <property type="entry name" value="NAD(P)-bd_dom_sf"/>
</dbReference>
<dbReference type="InterPro" id="IPR049552">
    <property type="entry name" value="PKS_DH_N"/>
</dbReference>
<dbReference type="InterPro" id="IPR014043">
    <property type="entry name" value="Acyl_transferase_dom"/>
</dbReference>
<dbReference type="InterPro" id="IPR009081">
    <property type="entry name" value="PP-bd_ACP"/>
</dbReference>
<dbReference type="InterPro" id="IPR006162">
    <property type="entry name" value="Ppantetheine_attach_site"/>
</dbReference>
<feature type="domain" description="PKS/mFAS DH" evidence="12">
    <location>
        <begin position="919"/>
        <end position="1209"/>
    </location>
</feature>
<dbReference type="Pfam" id="PF08659">
    <property type="entry name" value="KR"/>
    <property type="match status" value="1"/>
</dbReference>
<evidence type="ECO:0000313" key="14">
    <source>
        <dbReference type="Proteomes" id="UP001500886"/>
    </source>
</evidence>
<dbReference type="NCBIfam" id="TIGR01746">
    <property type="entry name" value="Thioester-redct"/>
    <property type="match status" value="1"/>
</dbReference>
<dbReference type="PANTHER" id="PTHR43775">
    <property type="entry name" value="FATTY ACID SYNTHASE"/>
    <property type="match status" value="1"/>
</dbReference>
<reference evidence="14" key="1">
    <citation type="journal article" date="2019" name="Int. J. Syst. Evol. Microbiol.">
        <title>The Global Catalogue of Microorganisms (GCM) 10K type strain sequencing project: providing services to taxonomists for standard genome sequencing and annotation.</title>
        <authorList>
            <consortium name="The Broad Institute Genomics Platform"/>
            <consortium name="The Broad Institute Genome Sequencing Center for Infectious Disease"/>
            <person name="Wu L."/>
            <person name="Ma J."/>
        </authorList>
    </citation>
    <scope>NUCLEOTIDE SEQUENCE [LARGE SCALE GENOMIC DNA]</scope>
    <source>
        <strain evidence="14">JCM 4542</strain>
    </source>
</reference>
<accession>A0ABP6FZX1</accession>
<dbReference type="PROSITE" id="PS00606">
    <property type="entry name" value="KS3_1"/>
    <property type="match status" value="1"/>
</dbReference>
<dbReference type="InterPro" id="IPR018201">
    <property type="entry name" value="Ketoacyl_synth_AS"/>
</dbReference>
<dbReference type="Pfam" id="PF00698">
    <property type="entry name" value="Acyl_transf_1"/>
    <property type="match status" value="1"/>
</dbReference>
<dbReference type="Pfam" id="PF22953">
    <property type="entry name" value="SpnB_Rossmann"/>
    <property type="match status" value="1"/>
</dbReference>
<evidence type="ECO:0000313" key="13">
    <source>
        <dbReference type="EMBL" id="GAA2709623.1"/>
    </source>
</evidence>
<dbReference type="CDD" id="cd00833">
    <property type="entry name" value="PKS"/>
    <property type="match status" value="1"/>
</dbReference>
<keyword evidence="6" id="KW-0045">Antibiotic biosynthesis</keyword>
<evidence type="ECO:0000256" key="7">
    <source>
        <dbReference type="ARBA" id="ARBA00023268"/>
    </source>
</evidence>
<evidence type="ECO:0000256" key="5">
    <source>
        <dbReference type="ARBA" id="ARBA00022679"/>
    </source>
</evidence>
<feature type="region of interest" description="C-terminal hotdog fold" evidence="9">
    <location>
        <begin position="1055"/>
        <end position="1209"/>
    </location>
</feature>
<dbReference type="InterPro" id="IPR050091">
    <property type="entry name" value="PKS_NRPS_Biosynth_Enz"/>
</dbReference>
<organism evidence="13 14">
    <name type="scientific">Streptomyces luteosporeus</name>
    <dbReference type="NCBI Taxonomy" id="173856"/>
    <lineage>
        <taxon>Bacteria</taxon>
        <taxon>Bacillati</taxon>
        <taxon>Actinomycetota</taxon>
        <taxon>Actinomycetes</taxon>
        <taxon>Kitasatosporales</taxon>
        <taxon>Streptomycetaceae</taxon>
        <taxon>Streptomyces</taxon>
    </lineage>
</organism>
<dbReference type="Gene3D" id="3.30.70.3290">
    <property type="match status" value="1"/>
</dbReference>
<evidence type="ECO:0000256" key="1">
    <source>
        <dbReference type="ARBA" id="ARBA00001957"/>
    </source>
</evidence>
<dbReference type="CDD" id="cd05235">
    <property type="entry name" value="SDR_e1"/>
    <property type="match status" value="1"/>
</dbReference>
<dbReference type="PROSITE" id="PS50075">
    <property type="entry name" value="CARRIER"/>
    <property type="match status" value="1"/>
</dbReference>
<dbReference type="Gene3D" id="3.10.129.110">
    <property type="entry name" value="Polyketide synthase dehydratase"/>
    <property type="match status" value="1"/>
</dbReference>
<dbReference type="CDD" id="cd08956">
    <property type="entry name" value="KR_3_FAS_SDR_x"/>
    <property type="match status" value="1"/>
</dbReference>
<dbReference type="Gene3D" id="3.40.47.10">
    <property type="match status" value="1"/>
</dbReference>
<dbReference type="PROSITE" id="PS52019">
    <property type="entry name" value="PKS_MFAS_DH"/>
    <property type="match status" value="1"/>
</dbReference>
<evidence type="ECO:0000256" key="8">
    <source>
        <dbReference type="ARBA" id="ARBA00023315"/>
    </source>
</evidence>
<dbReference type="Pfam" id="PF07993">
    <property type="entry name" value="NAD_binding_4"/>
    <property type="match status" value="1"/>
</dbReference>
<dbReference type="SMART" id="SM00823">
    <property type="entry name" value="PKS_PP"/>
    <property type="match status" value="1"/>
</dbReference>
<dbReference type="InterPro" id="IPR049900">
    <property type="entry name" value="PKS_mFAS_DH"/>
</dbReference>
<dbReference type="InterPro" id="IPR036736">
    <property type="entry name" value="ACP-like_sf"/>
</dbReference>
<dbReference type="InterPro" id="IPR042104">
    <property type="entry name" value="PKS_dehydratase_sf"/>
</dbReference>
<dbReference type="InterPro" id="IPR020841">
    <property type="entry name" value="PKS_Beta-ketoAc_synthase_dom"/>
</dbReference>
<keyword evidence="5" id="KW-0808">Transferase</keyword>
<evidence type="ECO:0000259" key="12">
    <source>
        <dbReference type="PROSITE" id="PS52019"/>
    </source>
</evidence>
<dbReference type="PANTHER" id="PTHR43775:SF51">
    <property type="entry name" value="INACTIVE PHENOLPHTHIOCEROL SYNTHESIS POLYKETIDE SYNTHASE TYPE I PKS1-RELATED"/>
    <property type="match status" value="1"/>
</dbReference>
<dbReference type="Pfam" id="PF16197">
    <property type="entry name" value="KAsynt_C_assoc"/>
    <property type="match status" value="1"/>
</dbReference>
<dbReference type="InterPro" id="IPR001227">
    <property type="entry name" value="Ac_transferase_dom_sf"/>
</dbReference>
<evidence type="ECO:0000256" key="9">
    <source>
        <dbReference type="PROSITE-ProRule" id="PRU01363"/>
    </source>
</evidence>
<dbReference type="InterPro" id="IPR032821">
    <property type="entry name" value="PKS_assoc"/>
</dbReference>
<dbReference type="Pfam" id="PF02801">
    <property type="entry name" value="Ketoacyl-synt_C"/>
    <property type="match status" value="1"/>
</dbReference>
<dbReference type="InterPro" id="IPR010080">
    <property type="entry name" value="Thioester_reductase-like_dom"/>
</dbReference>
<dbReference type="Gene3D" id="3.40.50.720">
    <property type="entry name" value="NAD(P)-binding Rossmann-like Domain"/>
    <property type="match status" value="2"/>
</dbReference>
<dbReference type="Pfam" id="PF08990">
    <property type="entry name" value="Docking"/>
    <property type="match status" value="1"/>
</dbReference>
<dbReference type="InterPro" id="IPR020806">
    <property type="entry name" value="PKS_PP-bd"/>
</dbReference>
<dbReference type="InterPro" id="IPR016035">
    <property type="entry name" value="Acyl_Trfase/lysoPLipase"/>
</dbReference>
<feature type="domain" description="Carrier" evidence="10">
    <location>
        <begin position="1654"/>
        <end position="1732"/>
    </location>
</feature>
<dbReference type="InterPro" id="IPR013120">
    <property type="entry name" value="FAR_NAD-bd"/>
</dbReference>
<evidence type="ECO:0000259" key="10">
    <source>
        <dbReference type="PROSITE" id="PS50075"/>
    </source>
</evidence>
<dbReference type="InterPro" id="IPR015083">
    <property type="entry name" value="NorB/c/GfsB-D-like_docking"/>
</dbReference>
<keyword evidence="14" id="KW-1185">Reference proteome</keyword>
<dbReference type="InterPro" id="IPR016039">
    <property type="entry name" value="Thiolase-like"/>
</dbReference>
<dbReference type="InterPro" id="IPR049551">
    <property type="entry name" value="PKS_DH_C"/>
</dbReference>
<feature type="region of interest" description="N-terminal hotdog fold" evidence="9">
    <location>
        <begin position="919"/>
        <end position="1042"/>
    </location>
</feature>
<dbReference type="Pfam" id="PF21089">
    <property type="entry name" value="PKS_DH_N"/>
    <property type="match status" value="1"/>
</dbReference>
<dbReference type="InterPro" id="IPR057326">
    <property type="entry name" value="KR_dom"/>
</dbReference>
<comment type="cofactor">
    <cofactor evidence="1">
        <name>pantetheine 4'-phosphate</name>
        <dbReference type="ChEBI" id="CHEBI:47942"/>
    </cofactor>
</comment>
<dbReference type="Pfam" id="PF00109">
    <property type="entry name" value="ketoacyl-synt"/>
    <property type="match status" value="1"/>
</dbReference>
<comment type="pathway">
    <text evidence="2">Antibiotic biosynthesis.</text>
</comment>
<dbReference type="Pfam" id="PF14765">
    <property type="entry name" value="PS-DH"/>
    <property type="match status" value="1"/>
</dbReference>
<keyword evidence="8" id="KW-0012">Acyltransferase</keyword>
<evidence type="ECO:0000256" key="4">
    <source>
        <dbReference type="ARBA" id="ARBA00022553"/>
    </source>
</evidence>
<dbReference type="InterPro" id="IPR055123">
    <property type="entry name" value="SpnB-like_Rossmann"/>
</dbReference>
<dbReference type="SUPFAM" id="SSF51735">
    <property type="entry name" value="NAD(P)-binding Rossmann-fold domains"/>
    <property type="match status" value="3"/>
</dbReference>
<keyword evidence="7" id="KW-0511">Multifunctional enzyme</keyword>
<evidence type="ECO:0000256" key="6">
    <source>
        <dbReference type="ARBA" id="ARBA00023194"/>
    </source>
</evidence>
<dbReference type="InterPro" id="IPR014031">
    <property type="entry name" value="Ketoacyl_synth_C"/>
</dbReference>
<dbReference type="SUPFAM" id="SSF53901">
    <property type="entry name" value="Thiolase-like"/>
    <property type="match status" value="1"/>
</dbReference>
<dbReference type="SUPFAM" id="SSF52151">
    <property type="entry name" value="FabD/lysophospholipase-like"/>
    <property type="match status" value="1"/>
</dbReference>
<dbReference type="SMART" id="SM00825">
    <property type="entry name" value="PKS_KS"/>
    <property type="match status" value="1"/>
</dbReference>
<feature type="domain" description="Ketosynthase family 3 (KS3)" evidence="11">
    <location>
        <begin position="35"/>
        <end position="459"/>
    </location>
</feature>
<dbReference type="SUPFAM" id="SSF55048">
    <property type="entry name" value="Probable ACP-binding domain of malonyl-CoA ACP transacylase"/>
    <property type="match status" value="1"/>
</dbReference>
<dbReference type="SMART" id="SM00826">
    <property type="entry name" value="PKS_DH"/>
    <property type="match status" value="1"/>
</dbReference>
<dbReference type="Proteomes" id="UP001500886">
    <property type="component" value="Unassembled WGS sequence"/>
</dbReference>
<evidence type="ECO:0000259" key="11">
    <source>
        <dbReference type="PROSITE" id="PS52004"/>
    </source>
</evidence>
<feature type="active site" description="Proton donor; for dehydratase activity" evidence="9">
    <location>
        <position position="1114"/>
    </location>
</feature>
<evidence type="ECO:0000256" key="2">
    <source>
        <dbReference type="ARBA" id="ARBA00004792"/>
    </source>
</evidence>
<sequence>MSSPNEEKLVEYLKWVTADLKKARARLAELEAGTEEPVAIVGMACRFPGGVASPADLWRMVEGGVDGISPFPADRGWDLEKLYDPDPATPGTSYTREGGFLDGAGHFDAAFFGISPREAQAMDPQQRVLLETAWETFEQAGIDPAALRGQRVGVFAGVIEQSYLGLDGPQEFEGYLLTSKLSSVASGRIAYAFGFEGPALSVDTACSSSLVALHLAVQSVRQGESVLALAGGATVTATPGGFVDFSRQSGLAPDGRIKSFAAAADGTSWSEGAGLLLVEKLSDARRNGHRVLAVVRGSAVNQDGASNGLTAPNGPSQERVIRAALADARLTPADVDAVEAHGTGTRLGDPIEAQALLATYGQGRDGERPLYLGSLKSNIGHTVAAAGVGGVIKMIQAMDHGVLPRTLHVDEPTPMVDWSAGSVELLTEARPWPATGRPRRAAVSAFGVSGTNAHVILEQPPAEESAAEPATVTPPVLPWLLSARSAEALPAQAQRLLESAGDASPLDVAYSLATGRSALEHRAVVTGTGRDDLLAGLAALAAGEQHAAVVRGARAAGRTAVLFTGQGAQRAGMGGELYAAYPVFAEAFDAVAAALDPLLGRPLREVIDSGEGLDDTAWTQPALFAVEVALYRLLESWGVRPDYLAGHSIGEIAAAHVAGVFSLGDAAKLVAARGRLMQELPPGGAMIAVQAAEEEVLPLLAGYEEQVAVAAVNGPASVVVAGDADAAEEIAGQLRERGRKTTRLTVSHAFHSPHMQPMLPLFRKVAESLTYHQPEIPIVSGLTGALADPAELASADYWVRHVREPVRFADAVRTLAAQGVTAYAEAGPGGVLTALAQETTDTGTAVALLRRGPAEPAALVEGLGRLHAHGVPVDWRAFFAGTGARRVDLPTYAFQHRRYWVESAATTDATGLGLAPAAHPLLGAALPVAGADEALFAGRISLRTHRWLADHRVHGTAVVPAAALVELALRAGDEVGADTLAEFAVDAPLAVPEKGAVQLQVRVAAPGTGGRREVTVHARPDGPDAPWTLHAHGLLADGGSADGSFDLTAWPPQDATPYAPEEAYAALAAAGLAYGPAFHGLAAAWRRGDELYAEIRPDAGTDPAGFGLHPALLDAALHPLAAGPADRWEGVRLYATGATALRARLAPAAGGGFSVHLADLGGAPVAAVERVRTTTYAVADVTDALVRPHDALFRMEWTPVTAPPARTDARWTVLDPDRPDLAAVAAAAHRYDTVLLPLPAEPTADVPARVHATALRTLGLVQEWLAEDRLTDVPLTVVTTGAVATAPDEDVTDLAAATIWGLLRSAQSEHAGRIVLVDATAEAEAATAALSGEPQSAIRNGKVLVPRLARAAVGNRSAGRNGWAQPTHGPAPLRGNGTALVTGGTGNLGALFARHLVQTHGVRHLLLTSRRGPAAPGAEKVAAELRALGATVTVAACDASDRDALARLLAQIPAAHPLTAVVHTAGVLDDGLITSLTPERLAAVLRPKADAAWHLHELTKDLGLAAFVLFSSIAGVVGGPGQANYAAANVFLDALAQHRAAHGLPATSLAWGLWEQDSGMSGHLDEVDLKRIARSGFRPVTAAQGTALLDAALGLGEPALVATPLDLAPLRAQPAQAPVVLSALVRTPVRRTARNSDVVDGSLADRLAGLAPDEQQQTVLAMVVAEIGGVLGHAGTGGVDAAQSFPSLGFDSLTSVELRNRLGAAAGVKLPPTVVFDHPTPERLAAFLLTEALTAGAGGSAGQAAVDFAAEIVLPDDIRPADEVVRSADDPREVLLTGATGFLGAFLLRDLMRTTSARVHCLVRGADRDAALARLRESLEYYRVWDDVDAERLVLVLGDLAEPGLGLAPEAYDELARTVDVVYHNGAHVHWLHPYTTLRAPNVLGTQEVLRLAARHRTVPVHYVSTVGVFDGAVEEGVPLKVTDPTGPAEALPSGYLQSKWVAEQIIGIARERGLPVSVYRVDVISGDQEHGACQTADFVWLSLKGLLQAGAVPATSGGRFHLLPVNYVSAAILGISRGAKHTGGTFHLFNQSSLSLATCVEYLRGMGYELGEAEWGEWSGSVRADRENALYPLLHAFEMMTSDTDAFYPPIDTTETEAALSGTGITCPPLTRELFEKYVGFFVEAGHYPRP</sequence>
<gene>
    <name evidence="13" type="ORF">GCM10010315_08100</name>
</gene>
<protein>
    <submittedName>
        <fullName evidence="13">Type I polyketide synthase</fullName>
    </submittedName>
</protein>
<dbReference type="InterPro" id="IPR020807">
    <property type="entry name" value="PKS_DH"/>
</dbReference>
<proteinExistence type="predicted"/>
<feature type="active site" description="Proton acceptor; for dehydratase activity" evidence="9">
    <location>
        <position position="951"/>
    </location>
</feature>
<dbReference type="SMART" id="SM00822">
    <property type="entry name" value="PKS_KR"/>
    <property type="match status" value="1"/>
</dbReference>
<dbReference type="SUPFAM" id="SSF47336">
    <property type="entry name" value="ACP-like"/>
    <property type="match status" value="1"/>
</dbReference>